<dbReference type="OrthoDB" id="8418771at2"/>
<proteinExistence type="predicted"/>
<reference evidence="1 2" key="1">
    <citation type="submission" date="2018-06" db="EMBL/GenBank/DDBJ databases">
        <title>Mucibacter soli gen. nov., sp. nov., a new member of the family Chitinophagaceae producing mucin.</title>
        <authorList>
            <person name="Kim M.-K."/>
            <person name="Park S."/>
            <person name="Kim T.-S."/>
            <person name="Joung Y."/>
            <person name="Han J.-H."/>
            <person name="Kim S.B."/>
        </authorList>
    </citation>
    <scope>NUCLEOTIDE SEQUENCE [LARGE SCALE GENOMIC DNA]</scope>
    <source>
        <strain evidence="1 2">R1-15</strain>
    </source>
</reference>
<evidence type="ECO:0000313" key="2">
    <source>
        <dbReference type="Proteomes" id="UP000248745"/>
    </source>
</evidence>
<accession>A0A2W2BC34</accession>
<protein>
    <submittedName>
        <fullName evidence="1">Phosphoribosylpyrophosphate synthetase</fullName>
    </submittedName>
</protein>
<dbReference type="EMBL" id="QKTW01000026">
    <property type="protein sequence ID" value="PZF71226.1"/>
    <property type="molecule type" value="Genomic_DNA"/>
</dbReference>
<comment type="caution">
    <text evidence="1">The sequence shown here is derived from an EMBL/GenBank/DDBJ whole genome shotgun (WGS) entry which is preliminary data.</text>
</comment>
<sequence>MAGMDTLSQVMEHLRGEGYTENFNLQRTHLASKDLQVLHDEFIIDKVYRFEGNTDPADEATLYAISSPKYNIKGVLVNGAGIYSDELTDEMLKALEIRRD</sequence>
<gene>
    <name evidence="1" type="ORF">DN068_19835</name>
</gene>
<dbReference type="Proteomes" id="UP000248745">
    <property type="component" value="Unassembled WGS sequence"/>
</dbReference>
<dbReference type="AlphaFoldDB" id="A0A2W2BC34"/>
<keyword evidence="2" id="KW-1185">Reference proteome</keyword>
<name>A0A2W2BC34_9BACT</name>
<evidence type="ECO:0000313" key="1">
    <source>
        <dbReference type="EMBL" id="PZF71226.1"/>
    </source>
</evidence>
<organism evidence="1 2">
    <name type="scientific">Taibaiella soli</name>
    <dbReference type="NCBI Taxonomy" id="1649169"/>
    <lineage>
        <taxon>Bacteria</taxon>
        <taxon>Pseudomonadati</taxon>
        <taxon>Bacteroidota</taxon>
        <taxon>Chitinophagia</taxon>
        <taxon>Chitinophagales</taxon>
        <taxon>Chitinophagaceae</taxon>
        <taxon>Taibaiella</taxon>
    </lineage>
</organism>